<evidence type="ECO:0000313" key="9">
    <source>
        <dbReference type="EMBL" id="CAK9182392.1"/>
    </source>
</evidence>
<dbReference type="AlphaFoldDB" id="A0ABC8UNE2"/>
<keyword evidence="2" id="KW-0328">Glycosyltransferase</keyword>
<dbReference type="Pfam" id="PF03552">
    <property type="entry name" value="Cellulose_synt"/>
    <property type="match status" value="1"/>
</dbReference>
<evidence type="ECO:0000256" key="4">
    <source>
        <dbReference type="ARBA" id="ARBA00022692"/>
    </source>
</evidence>
<evidence type="ECO:0000256" key="6">
    <source>
        <dbReference type="ARBA" id="ARBA00023136"/>
    </source>
</evidence>
<accession>A0ABC8UNE2</accession>
<dbReference type="GO" id="GO:0012505">
    <property type="term" value="C:endomembrane system"/>
    <property type="evidence" value="ECO:0007669"/>
    <property type="project" value="UniProtKB-SubCell"/>
</dbReference>
<gene>
    <name evidence="9" type="ORF">ILEXP_LOCUS52535</name>
</gene>
<proteinExistence type="predicted"/>
<comment type="caution">
    <text evidence="9">The sequence shown here is derived from an EMBL/GenBank/DDBJ whole genome shotgun (WGS) entry which is preliminary data.</text>
</comment>
<protein>
    <submittedName>
        <fullName evidence="9">Uncharacterized protein</fullName>
    </submittedName>
</protein>
<evidence type="ECO:0000256" key="1">
    <source>
        <dbReference type="ARBA" id="ARBA00004308"/>
    </source>
</evidence>
<evidence type="ECO:0000256" key="3">
    <source>
        <dbReference type="ARBA" id="ARBA00022679"/>
    </source>
</evidence>
<name>A0ABC8UNE2_9AQUA</name>
<evidence type="ECO:0000256" key="2">
    <source>
        <dbReference type="ARBA" id="ARBA00022676"/>
    </source>
</evidence>
<keyword evidence="5 8" id="KW-1133">Transmembrane helix</keyword>
<keyword evidence="6 8" id="KW-0472">Membrane</keyword>
<evidence type="ECO:0000256" key="7">
    <source>
        <dbReference type="ARBA" id="ARBA00023316"/>
    </source>
</evidence>
<dbReference type="GO" id="GO:0071555">
    <property type="term" value="P:cell wall organization"/>
    <property type="evidence" value="ECO:0007669"/>
    <property type="project" value="UniProtKB-KW"/>
</dbReference>
<keyword evidence="10" id="KW-1185">Reference proteome</keyword>
<evidence type="ECO:0000256" key="8">
    <source>
        <dbReference type="SAM" id="Phobius"/>
    </source>
</evidence>
<comment type="subcellular location">
    <subcellularLocation>
        <location evidence="1">Endomembrane system</location>
    </subcellularLocation>
</comment>
<keyword evidence="3" id="KW-0808">Transferase</keyword>
<dbReference type="EMBL" id="CAUOFW020008331">
    <property type="protein sequence ID" value="CAK9182392.1"/>
    <property type="molecule type" value="Genomic_DNA"/>
</dbReference>
<dbReference type="InterPro" id="IPR005150">
    <property type="entry name" value="Cellulose_synth"/>
</dbReference>
<reference evidence="9 10" key="1">
    <citation type="submission" date="2024-02" db="EMBL/GenBank/DDBJ databases">
        <authorList>
            <person name="Vignale AGUSTIN F."/>
            <person name="Sosa J E."/>
            <person name="Modenutti C."/>
        </authorList>
    </citation>
    <scope>NUCLEOTIDE SEQUENCE [LARGE SCALE GENOMIC DNA]</scope>
</reference>
<dbReference type="PANTHER" id="PTHR13301">
    <property type="entry name" value="X-BOX TRANSCRIPTION FACTOR-RELATED"/>
    <property type="match status" value="1"/>
</dbReference>
<sequence>MGLLDVGFSSSPQLFPYLSKGLRHLVLHVCISFPRSLWKRFSRLHVSRRNSPKVVEQSENVDGWGLSSFPFGLVECLLKYLGSSTFVFNVTSKEVENEQNKQYEQRIFEFRVTSPVFLPITTAAIINLISFFRGIVQVWRFASFEKQFRQMFLAGFVVLNSWPVYEGLVLITDKGKMPMKVKIDINDSC</sequence>
<dbReference type="GO" id="GO:0016757">
    <property type="term" value="F:glycosyltransferase activity"/>
    <property type="evidence" value="ECO:0007669"/>
    <property type="project" value="UniProtKB-KW"/>
</dbReference>
<feature type="transmembrane region" description="Helical" evidence="8">
    <location>
        <begin position="151"/>
        <end position="172"/>
    </location>
</feature>
<evidence type="ECO:0000313" key="10">
    <source>
        <dbReference type="Proteomes" id="UP001642360"/>
    </source>
</evidence>
<evidence type="ECO:0000256" key="5">
    <source>
        <dbReference type="ARBA" id="ARBA00022989"/>
    </source>
</evidence>
<feature type="transmembrane region" description="Helical" evidence="8">
    <location>
        <begin position="116"/>
        <end position="139"/>
    </location>
</feature>
<keyword evidence="4 8" id="KW-0812">Transmembrane</keyword>
<keyword evidence="7" id="KW-0961">Cell wall biogenesis/degradation</keyword>
<organism evidence="9 10">
    <name type="scientific">Ilex paraguariensis</name>
    <name type="common">yerba mate</name>
    <dbReference type="NCBI Taxonomy" id="185542"/>
    <lineage>
        <taxon>Eukaryota</taxon>
        <taxon>Viridiplantae</taxon>
        <taxon>Streptophyta</taxon>
        <taxon>Embryophyta</taxon>
        <taxon>Tracheophyta</taxon>
        <taxon>Spermatophyta</taxon>
        <taxon>Magnoliopsida</taxon>
        <taxon>eudicotyledons</taxon>
        <taxon>Gunneridae</taxon>
        <taxon>Pentapetalae</taxon>
        <taxon>asterids</taxon>
        <taxon>campanulids</taxon>
        <taxon>Aquifoliales</taxon>
        <taxon>Aquifoliaceae</taxon>
        <taxon>Ilex</taxon>
    </lineage>
</organism>
<dbReference type="Proteomes" id="UP001642360">
    <property type="component" value="Unassembled WGS sequence"/>
</dbReference>